<evidence type="ECO:0000313" key="2">
    <source>
        <dbReference type="Proteomes" id="UP000033774"/>
    </source>
</evidence>
<feature type="non-terminal residue" evidence="1">
    <location>
        <position position="1"/>
    </location>
</feature>
<name>A0A0F3IPY2_9PROT</name>
<gene>
    <name evidence="1" type="ORF">VZ95_16230</name>
</gene>
<dbReference type="Proteomes" id="UP000033774">
    <property type="component" value="Unassembled WGS sequence"/>
</dbReference>
<evidence type="ECO:0008006" key="3">
    <source>
        <dbReference type="Google" id="ProtNLM"/>
    </source>
</evidence>
<sequence length="105" mass="12103">AGERVDPLAEPVLIEGPQLPRPMLLYRPPQPIGGDGVRAFTWQNRTHIIHHAEGPERIAPEWWHRPAAPARDYWRVEDTNGGRFWLFQTRPADKPGPWFLHGVFP</sequence>
<proteinExistence type="predicted"/>
<reference evidence="1 2" key="1">
    <citation type="submission" date="2015-03" db="EMBL/GenBank/DDBJ databases">
        <title>Draft genome sequence of Elstera litoralis.</title>
        <authorList>
            <person name="Rahalkar M.C."/>
            <person name="Dhakephalkar P.K."/>
            <person name="Pore S.D."/>
            <person name="Arora P."/>
            <person name="Kapse N.G."/>
            <person name="Pandit P.S."/>
        </authorList>
    </citation>
    <scope>NUCLEOTIDE SEQUENCE [LARGE SCALE GENOMIC DNA]</scope>
    <source>
        <strain evidence="1 2">Dia-1</strain>
    </source>
</reference>
<organism evidence="1 2">
    <name type="scientific">Elstera litoralis</name>
    <dbReference type="NCBI Taxonomy" id="552518"/>
    <lineage>
        <taxon>Bacteria</taxon>
        <taxon>Pseudomonadati</taxon>
        <taxon>Pseudomonadota</taxon>
        <taxon>Alphaproteobacteria</taxon>
        <taxon>Rhodospirillales</taxon>
        <taxon>Rhodospirillaceae</taxon>
        <taxon>Elstera</taxon>
    </lineage>
</organism>
<dbReference type="EMBL" id="LAJY01000488">
    <property type="protein sequence ID" value="KJV08677.1"/>
    <property type="molecule type" value="Genomic_DNA"/>
</dbReference>
<dbReference type="AlphaFoldDB" id="A0A0F3IPY2"/>
<protein>
    <recommendedName>
        <fullName evidence="3">DNA polymerase Y family protein</fullName>
    </recommendedName>
</protein>
<comment type="caution">
    <text evidence="1">The sequence shown here is derived from an EMBL/GenBank/DDBJ whole genome shotgun (WGS) entry which is preliminary data.</text>
</comment>
<evidence type="ECO:0000313" key="1">
    <source>
        <dbReference type="EMBL" id="KJV08677.1"/>
    </source>
</evidence>
<accession>A0A0F3IPY2</accession>
<keyword evidence="2" id="KW-1185">Reference proteome</keyword>